<accession>A0A517VHG4</accession>
<evidence type="ECO:0000313" key="6">
    <source>
        <dbReference type="EMBL" id="QDT92448.1"/>
    </source>
</evidence>
<keyword evidence="2 6" id="KW-0808">Transferase</keyword>
<evidence type="ECO:0000259" key="5">
    <source>
        <dbReference type="SMART" id="SM00563"/>
    </source>
</evidence>
<dbReference type="PANTHER" id="PTHR10434:SF11">
    <property type="entry name" value="1-ACYL-SN-GLYCEROL-3-PHOSPHATE ACYLTRANSFERASE"/>
    <property type="match status" value="1"/>
</dbReference>
<dbReference type="InterPro" id="IPR002123">
    <property type="entry name" value="Plipid/glycerol_acylTrfase"/>
</dbReference>
<dbReference type="GO" id="GO:0003841">
    <property type="term" value="F:1-acylglycerol-3-phosphate O-acyltransferase activity"/>
    <property type="evidence" value="ECO:0007669"/>
    <property type="project" value="TreeGrafter"/>
</dbReference>
<keyword evidence="4" id="KW-0812">Transmembrane</keyword>
<organism evidence="6 7">
    <name type="scientific">Gimesia algae</name>
    <dbReference type="NCBI Taxonomy" id="2527971"/>
    <lineage>
        <taxon>Bacteria</taxon>
        <taxon>Pseudomonadati</taxon>
        <taxon>Planctomycetota</taxon>
        <taxon>Planctomycetia</taxon>
        <taxon>Planctomycetales</taxon>
        <taxon>Planctomycetaceae</taxon>
        <taxon>Gimesia</taxon>
    </lineage>
</organism>
<dbReference type="EC" id="2.3.1.-" evidence="6"/>
<evidence type="ECO:0000256" key="3">
    <source>
        <dbReference type="ARBA" id="ARBA00023315"/>
    </source>
</evidence>
<evidence type="ECO:0000256" key="1">
    <source>
        <dbReference type="ARBA" id="ARBA00005189"/>
    </source>
</evidence>
<keyword evidence="3 6" id="KW-0012">Acyltransferase</keyword>
<proteinExistence type="predicted"/>
<dbReference type="KEGG" id="gax:Pan161_41150"/>
<evidence type="ECO:0000256" key="2">
    <source>
        <dbReference type="ARBA" id="ARBA00022679"/>
    </source>
</evidence>
<dbReference type="RefSeq" id="WP_145230136.1">
    <property type="nucleotide sequence ID" value="NZ_CP036343.1"/>
</dbReference>
<name>A0A517VHG4_9PLAN</name>
<protein>
    <submittedName>
        <fullName evidence="6">1-acyl-sn-glycerol-3-phosphate acyltransferase</fullName>
        <ecNumber evidence="6">2.3.1.-</ecNumber>
    </submittedName>
</protein>
<sequence>MMNTEAASILTLLSYLLFISALLIYQAVHLPDGWRAWILFAITRVYAPGLWRVRRNRRCPFPGDSAGIVIANHRSPTDPIILWYNSHLGNPQKKMRCISFLMAREYYELPGLVGWISRAMHSIPVDRNGQDVVPVREALRRLKEGGLIGVFPEGGIQESRPIADANSGIAFLALRSKAPVYPVYINNSPRGKNMIEPFYTRSDTSLIYGEPIDLSDYHDKRLTREVLDEVTTLMMWKLAELGDTEYLGGARPDSQSAVIPIPTGRYHSGN</sequence>
<dbReference type="CDD" id="cd07989">
    <property type="entry name" value="LPLAT_AGPAT-like"/>
    <property type="match status" value="1"/>
</dbReference>
<dbReference type="Proteomes" id="UP000316855">
    <property type="component" value="Chromosome"/>
</dbReference>
<dbReference type="EMBL" id="CP036343">
    <property type="protein sequence ID" value="QDT92448.1"/>
    <property type="molecule type" value="Genomic_DNA"/>
</dbReference>
<dbReference type="Pfam" id="PF01553">
    <property type="entry name" value="Acyltransferase"/>
    <property type="match status" value="1"/>
</dbReference>
<reference evidence="6 7" key="1">
    <citation type="submission" date="2019-02" db="EMBL/GenBank/DDBJ databases">
        <title>Deep-cultivation of Planctomycetes and their phenomic and genomic characterization uncovers novel biology.</title>
        <authorList>
            <person name="Wiegand S."/>
            <person name="Jogler M."/>
            <person name="Boedeker C."/>
            <person name="Pinto D."/>
            <person name="Vollmers J."/>
            <person name="Rivas-Marin E."/>
            <person name="Kohn T."/>
            <person name="Peeters S.H."/>
            <person name="Heuer A."/>
            <person name="Rast P."/>
            <person name="Oberbeckmann S."/>
            <person name="Bunk B."/>
            <person name="Jeske O."/>
            <person name="Meyerdierks A."/>
            <person name="Storesund J.E."/>
            <person name="Kallscheuer N."/>
            <person name="Luecker S."/>
            <person name="Lage O.M."/>
            <person name="Pohl T."/>
            <person name="Merkel B.J."/>
            <person name="Hornburger P."/>
            <person name="Mueller R.-W."/>
            <person name="Bruemmer F."/>
            <person name="Labrenz M."/>
            <person name="Spormann A.M."/>
            <person name="Op den Camp H."/>
            <person name="Overmann J."/>
            <person name="Amann R."/>
            <person name="Jetten M.S.M."/>
            <person name="Mascher T."/>
            <person name="Medema M.H."/>
            <person name="Devos D.P."/>
            <person name="Kaster A.-K."/>
            <person name="Ovreas L."/>
            <person name="Rohde M."/>
            <person name="Galperin M.Y."/>
            <person name="Jogler C."/>
        </authorList>
    </citation>
    <scope>NUCLEOTIDE SEQUENCE [LARGE SCALE GENOMIC DNA]</scope>
    <source>
        <strain evidence="6 7">Pan161</strain>
    </source>
</reference>
<dbReference type="PANTHER" id="PTHR10434">
    <property type="entry name" value="1-ACYL-SN-GLYCEROL-3-PHOSPHATE ACYLTRANSFERASE"/>
    <property type="match status" value="1"/>
</dbReference>
<dbReference type="AlphaFoldDB" id="A0A517VHG4"/>
<dbReference type="GO" id="GO:0006654">
    <property type="term" value="P:phosphatidic acid biosynthetic process"/>
    <property type="evidence" value="ECO:0007669"/>
    <property type="project" value="TreeGrafter"/>
</dbReference>
<dbReference type="SMART" id="SM00563">
    <property type="entry name" value="PlsC"/>
    <property type="match status" value="1"/>
</dbReference>
<feature type="transmembrane region" description="Helical" evidence="4">
    <location>
        <begin position="7"/>
        <end position="28"/>
    </location>
</feature>
<keyword evidence="7" id="KW-1185">Reference proteome</keyword>
<keyword evidence="4" id="KW-0472">Membrane</keyword>
<dbReference type="SUPFAM" id="SSF69593">
    <property type="entry name" value="Glycerol-3-phosphate (1)-acyltransferase"/>
    <property type="match status" value="1"/>
</dbReference>
<dbReference type="OrthoDB" id="9803035at2"/>
<comment type="pathway">
    <text evidence="1">Lipid metabolism.</text>
</comment>
<feature type="domain" description="Phospholipid/glycerol acyltransferase" evidence="5">
    <location>
        <begin position="67"/>
        <end position="188"/>
    </location>
</feature>
<evidence type="ECO:0000313" key="7">
    <source>
        <dbReference type="Proteomes" id="UP000316855"/>
    </source>
</evidence>
<keyword evidence="4" id="KW-1133">Transmembrane helix</keyword>
<gene>
    <name evidence="6" type="primary">plsC_2</name>
    <name evidence="6" type="ORF">Pan161_41150</name>
</gene>
<evidence type="ECO:0000256" key="4">
    <source>
        <dbReference type="SAM" id="Phobius"/>
    </source>
</evidence>